<evidence type="ECO:0000256" key="1">
    <source>
        <dbReference type="SAM" id="MobiDB-lite"/>
    </source>
</evidence>
<organism evidence="2">
    <name type="scientific">Neisseria meningitidis alpha522</name>
    <dbReference type="NCBI Taxonomy" id="996307"/>
    <lineage>
        <taxon>Bacteria</taxon>
        <taxon>Pseudomonadati</taxon>
        <taxon>Pseudomonadota</taxon>
        <taxon>Betaproteobacteria</taxon>
        <taxon>Neisseriales</taxon>
        <taxon>Neisseriaceae</taxon>
        <taxon>Neisseria</taxon>
    </lineage>
</organism>
<reference evidence="2" key="1">
    <citation type="submission" date="2011-03" db="EMBL/GenBank/DDBJ databases">
        <title>Draft genome of Neisseria meningitidis strain alpha522.</title>
        <authorList>
            <person name="Schoen C."/>
            <person name="Blom J."/>
        </authorList>
    </citation>
    <scope>NUCLEOTIDE SEQUENCE</scope>
    <source>
        <strain evidence="2">Alpha522</strain>
    </source>
</reference>
<accession>I4E4Q3</accession>
<feature type="region of interest" description="Disordered" evidence="1">
    <location>
        <begin position="62"/>
        <end position="98"/>
    </location>
</feature>
<name>I4E4Q3_NEIME</name>
<evidence type="ECO:0000313" key="2">
    <source>
        <dbReference type="EMBL" id="CCA44319.1"/>
    </source>
</evidence>
<protein>
    <submittedName>
        <fullName evidence="2">Uncharacterized protein</fullName>
    </submittedName>
</protein>
<proteinExistence type="predicted"/>
<gene>
    <name evidence="2" type="ORF">NMALPHA522_0778</name>
</gene>
<sequence>MRRLDVWGGYISHPHQNAWILPYRPNKIRIRLKKRLKKPTPPYRQNRRRKLINKRYRQSGTQSITFYFKRNNGRLRPQIENPSPPVPCRRLPPRPPFS</sequence>
<dbReference type="EMBL" id="FR845708">
    <property type="protein sequence ID" value="CCA44319.1"/>
    <property type="molecule type" value="Genomic_DNA"/>
</dbReference>
<dbReference type="AlphaFoldDB" id="I4E4Q3"/>